<comment type="subcellular location">
    <subcellularLocation>
        <location evidence="1">Membrane</location>
        <topology evidence="1">Multi-pass membrane protein</topology>
    </subcellularLocation>
</comment>
<dbReference type="Gene3D" id="3.30.450.20">
    <property type="entry name" value="PAS domain"/>
    <property type="match status" value="1"/>
</dbReference>
<feature type="domain" description="G-protein coupled receptors family 3 profile" evidence="11">
    <location>
        <begin position="449"/>
        <end position="657"/>
    </location>
</feature>
<organism evidence="12">
    <name type="scientific">Odontella aurita</name>
    <dbReference type="NCBI Taxonomy" id="265563"/>
    <lineage>
        <taxon>Eukaryota</taxon>
        <taxon>Sar</taxon>
        <taxon>Stramenopiles</taxon>
        <taxon>Ochrophyta</taxon>
        <taxon>Bacillariophyta</taxon>
        <taxon>Mediophyceae</taxon>
        <taxon>Biddulphiophycidae</taxon>
        <taxon>Eupodiscales</taxon>
        <taxon>Odontellaceae</taxon>
        <taxon>Odontella</taxon>
    </lineage>
</organism>
<dbReference type="AlphaFoldDB" id="A0A7S4MC08"/>
<dbReference type="EMBL" id="HBKQ01007999">
    <property type="protein sequence ID" value="CAE2213255.1"/>
    <property type="molecule type" value="Transcribed_RNA"/>
</dbReference>
<evidence type="ECO:0000256" key="9">
    <source>
        <dbReference type="SAM" id="MobiDB-lite"/>
    </source>
</evidence>
<protein>
    <recommendedName>
        <fullName evidence="11">G-protein coupled receptors family 3 profile domain-containing protein</fullName>
    </recommendedName>
</protein>
<evidence type="ECO:0000256" key="6">
    <source>
        <dbReference type="ARBA" id="ARBA00023170"/>
    </source>
</evidence>
<feature type="transmembrane region" description="Helical" evidence="10">
    <location>
        <begin position="634"/>
        <end position="657"/>
    </location>
</feature>
<dbReference type="Pfam" id="PF00003">
    <property type="entry name" value="7tm_3"/>
    <property type="match status" value="1"/>
</dbReference>
<keyword evidence="7" id="KW-0325">Glycoprotein</keyword>
<accession>A0A7S4MC08</accession>
<feature type="transmembrane region" description="Helical" evidence="10">
    <location>
        <begin position="677"/>
        <end position="695"/>
    </location>
</feature>
<evidence type="ECO:0000256" key="4">
    <source>
        <dbReference type="ARBA" id="ARBA00023040"/>
    </source>
</evidence>
<sequence length="808" mass="88780">MRAPDRDAYLKLNEALMRLFPDFDSVYYGLEDGVFVGTSFAPRTVNYREPGESGYSLSQGSEDDPGGVNKALHYDTCVNETGASAPCIMVPGNPYVACVDGCEFERCPDEESQRNCGDMTTYPTEENRTACVRERAVKWCRKYERREASEDGEPLGFVPRMTHCMGTNGVVSQTPGRIVKKGTDKLGNCYYRDGVTMVERNETGPYAQCGENGEICSDTFAGAYLHRDYDPRWRTWYEKTKEIQRNNWSPPYPFFTNLEMGITYSEPIYSTIEGKNVFAGVVAVDYTFENITEFLIKNYLNSSTAVAIFEDDEPNNMIGSSTGSKAARKVLRSDKSQPCPDVNRDTCTADRIKMSDLGAISGVPIDAVLSEAFERQKAADFPPAELVTVKVTYDQSASGRSEVYVSQTQPFELPDAKLTWRIMIVSPTSLSEDDAILPGDSLFGFMIGVGVAGFAVCLTFFYMYYKRRHLRAIVVSDWRFTGAFLLGCALLNTATFTSLGPNTDGTCMLRMWVFHLLFATTFSPLLVKTWRMWKLAEGGRTYTRVIISHQQAFFMCFPIPLAQLFILVTFSAIDPYRQADIIENSGPGVTHRFICSHDTLAFLITELIFGGGVVLLGCILAFKTRNLRGNFGEAKQLIICMYDIALVGSVTVIVTMVMGAGANGTGQASERMLKAVGAFWVTTFSCCAFVVPRLIQARDDASRAGRTRAMGMANGILLRGHHGGRAQASQVSVGRPLGSLSVISETCADRGEDRTSGGRSMAGGTAPESSRVVVVAKGTRPSESESECESAPPTMGAAERAVKFQDEG</sequence>
<keyword evidence="8" id="KW-0807">Transducer</keyword>
<evidence type="ECO:0000256" key="10">
    <source>
        <dbReference type="SAM" id="Phobius"/>
    </source>
</evidence>
<evidence type="ECO:0000256" key="7">
    <source>
        <dbReference type="ARBA" id="ARBA00023180"/>
    </source>
</evidence>
<keyword evidence="5 10" id="KW-0472">Membrane</keyword>
<keyword evidence="2 10" id="KW-0812">Transmembrane</keyword>
<name>A0A7S4MC08_9STRA</name>
<gene>
    <name evidence="12" type="ORF">OAUR00152_LOCUS5389</name>
</gene>
<evidence type="ECO:0000259" key="11">
    <source>
        <dbReference type="PROSITE" id="PS50259"/>
    </source>
</evidence>
<reference evidence="12" key="1">
    <citation type="submission" date="2021-01" db="EMBL/GenBank/DDBJ databases">
        <authorList>
            <person name="Corre E."/>
            <person name="Pelletier E."/>
            <person name="Niang G."/>
            <person name="Scheremetjew M."/>
            <person name="Finn R."/>
            <person name="Kale V."/>
            <person name="Holt S."/>
            <person name="Cochrane G."/>
            <person name="Meng A."/>
            <person name="Brown T."/>
            <person name="Cohen L."/>
        </authorList>
    </citation>
    <scope>NUCLEOTIDE SEQUENCE</scope>
    <source>
        <strain evidence="12">Isolate 1302-5</strain>
    </source>
</reference>
<dbReference type="PANTHER" id="PTHR10519">
    <property type="entry name" value="GABA-B RECEPTOR"/>
    <property type="match status" value="1"/>
</dbReference>
<keyword evidence="4" id="KW-0297">G-protein coupled receptor</keyword>
<proteinExistence type="predicted"/>
<evidence type="ECO:0000256" key="5">
    <source>
        <dbReference type="ARBA" id="ARBA00023136"/>
    </source>
</evidence>
<evidence type="ECO:0000256" key="3">
    <source>
        <dbReference type="ARBA" id="ARBA00022989"/>
    </source>
</evidence>
<keyword evidence="3 10" id="KW-1133">Transmembrane helix</keyword>
<feature type="transmembrane region" description="Helical" evidence="10">
    <location>
        <begin position="477"/>
        <end position="499"/>
    </location>
</feature>
<evidence type="ECO:0000256" key="2">
    <source>
        <dbReference type="ARBA" id="ARBA00022692"/>
    </source>
</evidence>
<dbReference type="InterPro" id="IPR002455">
    <property type="entry name" value="GPCR3_GABA-B"/>
</dbReference>
<dbReference type="SUPFAM" id="SSF103190">
    <property type="entry name" value="Sensory domain-like"/>
    <property type="match status" value="1"/>
</dbReference>
<keyword evidence="6" id="KW-0675">Receptor</keyword>
<evidence type="ECO:0000313" key="12">
    <source>
        <dbReference type="EMBL" id="CAE2213255.1"/>
    </source>
</evidence>
<feature type="transmembrane region" description="Helical" evidence="10">
    <location>
        <begin position="442"/>
        <end position="465"/>
    </location>
</feature>
<feature type="transmembrane region" description="Helical" evidence="10">
    <location>
        <begin position="552"/>
        <end position="573"/>
    </location>
</feature>
<dbReference type="GO" id="GO:0038039">
    <property type="term" value="C:G protein-coupled receptor heterodimeric complex"/>
    <property type="evidence" value="ECO:0007669"/>
    <property type="project" value="TreeGrafter"/>
</dbReference>
<dbReference type="PANTHER" id="PTHR10519:SF20">
    <property type="entry name" value="G-PROTEIN COUPLED RECEPTOR 156-RELATED"/>
    <property type="match status" value="1"/>
</dbReference>
<feature type="transmembrane region" description="Helical" evidence="10">
    <location>
        <begin position="511"/>
        <end position="531"/>
    </location>
</feature>
<dbReference type="GO" id="GO:0004965">
    <property type="term" value="F:G protein-coupled GABA receptor activity"/>
    <property type="evidence" value="ECO:0007669"/>
    <property type="project" value="InterPro"/>
</dbReference>
<dbReference type="InterPro" id="IPR029151">
    <property type="entry name" value="Sensor-like_sf"/>
</dbReference>
<dbReference type="InterPro" id="IPR017978">
    <property type="entry name" value="GPCR_3_C"/>
</dbReference>
<feature type="transmembrane region" description="Helical" evidence="10">
    <location>
        <begin position="600"/>
        <end position="622"/>
    </location>
</feature>
<feature type="region of interest" description="Disordered" evidence="9">
    <location>
        <begin position="748"/>
        <end position="808"/>
    </location>
</feature>
<evidence type="ECO:0000256" key="1">
    <source>
        <dbReference type="ARBA" id="ARBA00004141"/>
    </source>
</evidence>
<evidence type="ECO:0000256" key="8">
    <source>
        <dbReference type="ARBA" id="ARBA00023224"/>
    </source>
</evidence>
<dbReference type="PROSITE" id="PS50259">
    <property type="entry name" value="G_PROTEIN_RECEP_F3_4"/>
    <property type="match status" value="1"/>
</dbReference>